<dbReference type="GO" id="GO:0009279">
    <property type="term" value="C:cell outer membrane"/>
    <property type="evidence" value="ECO:0007669"/>
    <property type="project" value="UniProtKB-SubCell"/>
</dbReference>
<keyword evidence="10 11" id="KW-0998">Cell outer membrane</keyword>
<feature type="domain" description="TonB-dependent receptor-like beta-barrel" evidence="14">
    <location>
        <begin position="273"/>
        <end position="718"/>
    </location>
</feature>
<keyword evidence="9 11" id="KW-0472">Membrane</keyword>
<evidence type="ECO:0000256" key="4">
    <source>
        <dbReference type="ARBA" id="ARBA00022496"/>
    </source>
</evidence>
<dbReference type="PANTHER" id="PTHR32552">
    <property type="entry name" value="FERRICHROME IRON RECEPTOR-RELATED"/>
    <property type="match status" value="1"/>
</dbReference>
<evidence type="ECO:0000259" key="14">
    <source>
        <dbReference type="Pfam" id="PF00593"/>
    </source>
</evidence>
<keyword evidence="2 11" id="KW-0813">Transport</keyword>
<dbReference type="Pfam" id="PF00593">
    <property type="entry name" value="TonB_dep_Rec_b-barrel"/>
    <property type="match status" value="1"/>
</dbReference>
<gene>
    <name evidence="16" type="ORF">BFC18_08580</name>
</gene>
<evidence type="ECO:0000256" key="10">
    <source>
        <dbReference type="ARBA" id="ARBA00023237"/>
    </source>
</evidence>
<sequence>MTCNTAQFFKTKHAIAVLAALTTSFSVYAQENNDEKRKNRDEDIEKVLITAERRSVSESDMPMSVIGFSGEALENKNITDMERLQAQVPNLVFTDNGNTKYINIRGVGISESAPNQTNGVAVHLDGAYVAREFVYGDAFFDLGSIEVLRGPQGTYSGQNASGGAIFINSKKPVLGETEGFAAAEKGSYNLTKYSGGLTFPLSDSLAMRISGNVESRDSFFTNHGPDPEADALLIKDQPGNLDRSMGRYQLLYSPDENLEMRLIYEESRNESDGVATQRFPEKGNTRLPDTGVWDLNYDLDGHRSVRYNRTTFTTDWQFSEGVKLLTNFSYFDSTQDIRTDGDYGSYLTITDEPQTGRDFRIFDEYWTGEMTLVSTGEGPFQWTTGLSIIDYDQKNNLNLLRYNNESYPGTSLDLESHTRLFMYLHNVRKNKAVFGEVAYQFTPDVEVKFGLRYNRDEVGFAEDSYITPGAGSYNATSGRPFPQNQLFDFSALTGRVVANWHLSDDSMLYGTIGRGYKPGGTSPFGPDYDSEYVLNKEIGWKGGIFDEQTQLSVSLFHMDYDNFQRTFAPPDSPQESVTRNVDGSTIAGIEAQLSGIHADIRWDISMAFNKGEYGDLEYVLPAGAYDGENPATDLSLNLSGESIDFLPERSLSWGLEYLGWETESGVILPSLRMSYQSEFYTSFFHLDHQLTPSRTIWEANVAYESDSGWRADLYVQNLTDETYISRATGDTDGVGVYNLGAPRQVGVKVRYNF</sequence>
<comment type="caution">
    <text evidence="16">The sequence shown here is derived from an EMBL/GenBank/DDBJ whole genome shotgun (WGS) entry which is preliminary data.</text>
</comment>
<dbReference type="AlphaFoldDB" id="A0A1E7ZCH4"/>
<proteinExistence type="inferred from homology"/>
<protein>
    <recommendedName>
        <fullName evidence="18">TonB-dependent receptor</fullName>
    </recommendedName>
</protein>
<keyword evidence="8 12" id="KW-0798">TonB box</keyword>
<feature type="signal peptide" evidence="13">
    <location>
        <begin position="1"/>
        <end position="29"/>
    </location>
</feature>
<dbReference type="EMBL" id="MDHN01000015">
    <property type="protein sequence ID" value="OFC71207.1"/>
    <property type="molecule type" value="Genomic_DNA"/>
</dbReference>
<dbReference type="Pfam" id="PF07715">
    <property type="entry name" value="Plug"/>
    <property type="match status" value="1"/>
</dbReference>
<dbReference type="InterPro" id="IPR036942">
    <property type="entry name" value="Beta-barrel_TonB_sf"/>
</dbReference>
<dbReference type="InterPro" id="IPR012910">
    <property type="entry name" value="Plug_dom"/>
</dbReference>
<evidence type="ECO:0000256" key="9">
    <source>
        <dbReference type="ARBA" id="ARBA00023136"/>
    </source>
</evidence>
<accession>A0A1E7ZCH4</accession>
<feature type="chain" id="PRO_5009209684" description="TonB-dependent receptor" evidence="13">
    <location>
        <begin position="30"/>
        <end position="753"/>
    </location>
</feature>
<dbReference type="PROSITE" id="PS52016">
    <property type="entry name" value="TONB_DEPENDENT_REC_3"/>
    <property type="match status" value="1"/>
</dbReference>
<evidence type="ECO:0000256" key="5">
    <source>
        <dbReference type="ARBA" id="ARBA00022692"/>
    </source>
</evidence>
<evidence type="ECO:0000256" key="2">
    <source>
        <dbReference type="ARBA" id="ARBA00022448"/>
    </source>
</evidence>
<evidence type="ECO:0000256" key="11">
    <source>
        <dbReference type="PROSITE-ProRule" id="PRU01360"/>
    </source>
</evidence>
<keyword evidence="3 11" id="KW-1134">Transmembrane beta strand</keyword>
<evidence type="ECO:0000313" key="17">
    <source>
        <dbReference type="Proteomes" id="UP000175691"/>
    </source>
</evidence>
<evidence type="ECO:0000256" key="1">
    <source>
        <dbReference type="ARBA" id="ARBA00004571"/>
    </source>
</evidence>
<keyword evidence="4" id="KW-0410">Iron transport</keyword>
<dbReference type="GO" id="GO:0006826">
    <property type="term" value="P:iron ion transport"/>
    <property type="evidence" value="ECO:0007669"/>
    <property type="project" value="UniProtKB-KW"/>
</dbReference>
<evidence type="ECO:0000259" key="15">
    <source>
        <dbReference type="Pfam" id="PF07715"/>
    </source>
</evidence>
<dbReference type="OrthoDB" id="127311at2"/>
<keyword evidence="6" id="KW-0408">Iron</keyword>
<dbReference type="STRING" id="1656094.BFC18_08580"/>
<evidence type="ECO:0000313" key="16">
    <source>
        <dbReference type="EMBL" id="OFC71207.1"/>
    </source>
</evidence>
<evidence type="ECO:0000256" key="7">
    <source>
        <dbReference type="ARBA" id="ARBA00023065"/>
    </source>
</evidence>
<evidence type="ECO:0000256" key="13">
    <source>
        <dbReference type="SAM" id="SignalP"/>
    </source>
</evidence>
<evidence type="ECO:0000256" key="12">
    <source>
        <dbReference type="RuleBase" id="RU003357"/>
    </source>
</evidence>
<comment type="subcellular location">
    <subcellularLocation>
        <location evidence="1 11">Cell outer membrane</location>
        <topology evidence="1 11">Multi-pass membrane protein</topology>
    </subcellularLocation>
</comment>
<dbReference type="InterPro" id="IPR039426">
    <property type="entry name" value="TonB-dep_rcpt-like"/>
</dbReference>
<reference evidence="16 17" key="1">
    <citation type="submission" date="2016-08" db="EMBL/GenBank/DDBJ databases">
        <authorList>
            <person name="Seilhamer J.J."/>
        </authorList>
    </citation>
    <scope>NUCLEOTIDE SEQUENCE [LARGE SCALE GENOMIC DNA]</scope>
    <source>
        <strain evidence="16 17">KCTC 42603</strain>
    </source>
</reference>
<dbReference type="SUPFAM" id="SSF56935">
    <property type="entry name" value="Porins"/>
    <property type="match status" value="1"/>
</dbReference>
<name>A0A1E7ZCH4_9ALTE</name>
<evidence type="ECO:0008006" key="18">
    <source>
        <dbReference type="Google" id="ProtNLM"/>
    </source>
</evidence>
<keyword evidence="7" id="KW-0406">Ion transport</keyword>
<evidence type="ECO:0000256" key="8">
    <source>
        <dbReference type="ARBA" id="ARBA00023077"/>
    </source>
</evidence>
<dbReference type="InterPro" id="IPR000531">
    <property type="entry name" value="Beta-barrel_TonB"/>
</dbReference>
<dbReference type="Gene3D" id="2.40.170.20">
    <property type="entry name" value="TonB-dependent receptor, beta-barrel domain"/>
    <property type="match status" value="1"/>
</dbReference>
<dbReference type="PANTHER" id="PTHR32552:SF81">
    <property type="entry name" value="TONB-DEPENDENT OUTER MEMBRANE RECEPTOR"/>
    <property type="match status" value="1"/>
</dbReference>
<dbReference type="Proteomes" id="UP000175691">
    <property type="component" value="Unassembled WGS sequence"/>
</dbReference>
<organism evidence="16 17">
    <name type="scientific">Alteromonas confluentis</name>
    <dbReference type="NCBI Taxonomy" id="1656094"/>
    <lineage>
        <taxon>Bacteria</taxon>
        <taxon>Pseudomonadati</taxon>
        <taxon>Pseudomonadota</taxon>
        <taxon>Gammaproteobacteria</taxon>
        <taxon>Alteromonadales</taxon>
        <taxon>Alteromonadaceae</taxon>
        <taxon>Alteromonas/Salinimonas group</taxon>
        <taxon>Alteromonas</taxon>
    </lineage>
</organism>
<keyword evidence="17" id="KW-1185">Reference proteome</keyword>
<dbReference type="RefSeq" id="WP_070124799.1">
    <property type="nucleotide sequence ID" value="NZ_MDHN01000015.1"/>
</dbReference>
<keyword evidence="5 11" id="KW-0812">Transmembrane</keyword>
<comment type="similarity">
    <text evidence="11 12">Belongs to the TonB-dependent receptor family.</text>
</comment>
<feature type="domain" description="TonB-dependent receptor plug" evidence="15">
    <location>
        <begin position="59"/>
        <end position="164"/>
    </location>
</feature>
<evidence type="ECO:0000256" key="6">
    <source>
        <dbReference type="ARBA" id="ARBA00023004"/>
    </source>
</evidence>
<evidence type="ECO:0000256" key="3">
    <source>
        <dbReference type="ARBA" id="ARBA00022452"/>
    </source>
</evidence>
<keyword evidence="13" id="KW-0732">Signal</keyword>